<dbReference type="InterPro" id="IPR028978">
    <property type="entry name" value="Chorismate_lyase_/UTRA_dom_sf"/>
</dbReference>
<organism evidence="6 7">
    <name type="scientific">Actinomycetospora corticicola</name>
    <dbReference type="NCBI Taxonomy" id="663602"/>
    <lineage>
        <taxon>Bacteria</taxon>
        <taxon>Bacillati</taxon>
        <taxon>Actinomycetota</taxon>
        <taxon>Actinomycetes</taxon>
        <taxon>Pseudonocardiales</taxon>
        <taxon>Pseudonocardiaceae</taxon>
        <taxon>Actinomycetospora</taxon>
    </lineage>
</organism>
<dbReference type="AlphaFoldDB" id="A0A7Y9E2M2"/>
<evidence type="ECO:0000256" key="2">
    <source>
        <dbReference type="ARBA" id="ARBA00023125"/>
    </source>
</evidence>
<dbReference type="InterPro" id="IPR036390">
    <property type="entry name" value="WH_DNA-bd_sf"/>
</dbReference>
<keyword evidence="2" id="KW-0238">DNA-binding</keyword>
<dbReference type="SUPFAM" id="SSF64288">
    <property type="entry name" value="Chorismate lyase-like"/>
    <property type="match status" value="1"/>
</dbReference>
<dbReference type="Pfam" id="PF00392">
    <property type="entry name" value="GntR"/>
    <property type="match status" value="1"/>
</dbReference>
<dbReference type="SUPFAM" id="SSF46785">
    <property type="entry name" value="Winged helix' DNA-binding domain"/>
    <property type="match status" value="1"/>
</dbReference>
<sequence>MAPSPLDRSDDAPLWSQLQDDLQRRIAAGEFAERFPGEHALVGEYAVSRNTVRQALAQLRADGVVTAERGRSPRVTDRRVQPEMVYSVGTTSTLFDVVERTGRVQTSVVRAVVRTFDGVVATRLGLEESTPLLHLERLRLADDEPLAWDRVWLPYDLGAPLLGRDLTHTSLYDELARLTGVRVDEGRERIRVAVADPVRARLLGIAAGDAVFHIERTGAHRGDLVEWRQSVIRADRFSLTADFGPRQGWELTSDTELTTDTDRRRPAVVTA</sequence>
<evidence type="ECO:0000313" key="6">
    <source>
        <dbReference type="EMBL" id="NYD39767.1"/>
    </source>
</evidence>
<dbReference type="CDD" id="cd07377">
    <property type="entry name" value="WHTH_GntR"/>
    <property type="match status" value="1"/>
</dbReference>
<dbReference type="GO" id="GO:0003677">
    <property type="term" value="F:DNA binding"/>
    <property type="evidence" value="ECO:0007669"/>
    <property type="project" value="UniProtKB-KW"/>
</dbReference>
<name>A0A7Y9E2M2_9PSEU</name>
<keyword evidence="7" id="KW-1185">Reference proteome</keyword>
<dbReference type="RefSeq" id="WP_179797040.1">
    <property type="nucleotide sequence ID" value="NZ_BAABHP010000032.1"/>
</dbReference>
<proteinExistence type="predicted"/>
<dbReference type="InterPro" id="IPR050679">
    <property type="entry name" value="Bact_HTH_transcr_reg"/>
</dbReference>
<keyword evidence="1" id="KW-0805">Transcription regulation</keyword>
<protein>
    <submittedName>
        <fullName evidence="6">GntR family transcriptional regulator</fullName>
    </submittedName>
</protein>
<dbReference type="GO" id="GO:0045892">
    <property type="term" value="P:negative regulation of DNA-templated transcription"/>
    <property type="evidence" value="ECO:0007669"/>
    <property type="project" value="TreeGrafter"/>
</dbReference>
<comment type="caution">
    <text evidence="6">The sequence shown here is derived from an EMBL/GenBank/DDBJ whole genome shotgun (WGS) entry which is preliminary data.</text>
</comment>
<dbReference type="EMBL" id="JACCBN010000001">
    <property type="protein sequence ID" value="NYD39767.1"/>
    <property type="molecule type" value="Genomic_DNA"/>
</dbReference>
<dbReference type="InterPro" id="IPR000524">
    <property type="entry name" value="Tscrpt_reg_HTH_GntR"/>
</dbReference>
<evidence type="ECO:0000256" key="1">
    <source>
        <dbReference type="ARBA" id="ARBA00023015"/>
    </source>
</evidence>
<dbReference type="PANTHER" id="PTHR44846:SF1">
    <property type="entry name" value="MANNOSYL-D-GLYCERATE TRANSPORT_METABOLISM SYSTEM REPRESSOR MNGR-RELATED"/>
    <property type="match status" value="1"/>
</dbReference>
<dbReference type="InterPro" id="IPR011663">
    <property type="entry name" value="UTRA"/>
</dbReference>
<dbReference type="Gene3D" id="3.40.1410.10">
    <property type="entry name" value="Chorismate lyase-like"/>
    <property type="match status" value="1"/>
</dbReference>
<evidence type="ECO:0000256" key="4">
    <source>
        <dbReference type="SAM" id="MobiDB-lite"/>
    </source>
</evidence>
<dbReference type="Pfam" id="PF07702">
    <property type="entry name" value="UTRA"/>
    <property type="match status" value="1"/>
</dbReference>
<evidence type="ECO:0000256" key="3">
    <source>
        <dbReference type="ARBA" id="ARBA00023163"/>
    </source>
</evidence>
<dbReference type="SMART" id="SM00345">
    <property type="entry name" value="HTH_GNTR"/>
    <property type="match status" value="1"/>
</dbReference>
<evidence type="ECO:0000259" key="5">
    <source>
        <dbReference type="PROSITE" id="PS50949"/>
    </source>
</evidence>
<feature type="region of interest" description="Disordered" evidence="4">
    <location>
        <begin position="252"/>
        <end position="271"/>
    </location>
</feature>
<dbReference type="PANTHER" id="PTHR44846">
    <property type="entry name" value="MANNOSYL-D-GLYCERATE TRANSPORT/METABOLISM SYSTEM REPRESSOR MNGR-RELATED"/>
    <property type="match status" value="1"/>
</dbReference>
<dbReference type="PRINTS" id="PR00035">
    <property type="entry name" value="HTHGNTR"/>
</dbReference>
<dbReference type="PROSITE" id="PS50949">
    <property type="entry name" value="HTH_GNTR"/>
    <property type="match status" value="1"/>
</dbReference>
<feature type="domain" description="HTH gntR-type" evidence="5">
    <location>
        <begin position="12"/>
        <end position="78"/>
    </location>
</feature>
<keyword evidence="3" id="KW-0804">Transcription</keyword>
<reference evidence="6 7" key="1">
    <citation type="submission" date="2020-07" db="EMBL/GenBank/DDBJ databases">
        <title>Sequencing the genomes of 1000 actinobacteria strains.</title>
        <authorList>
            <person name="Klenk H.-P."/>
        </authorList>
    </citation>
    <scope>NUCLEOTIDE SEQUENCE [LARGE SCALE GENOMIC DNA]</scope>
    <source>
        <strain evidence="6 7">DSM 45772</strain>
    </source>
</reference>
<accession>A0A7Y9E2M2</accession>
<dbReference type="InterPro" id="IPR036388">
    <property type="entry name" value="WH-like_DNA-bd_sf"/>
</dbReference>
<dbReference type="Proteomes" id="UP000535890">
    <property type="component" value="Unassembled WGS sequence"/>
</dbReference>
<evidence type="ECO:0000313" key="7">
    <source>
        <dbReference type="Proteomes" id="UP000535890"/>
    </source>
</evidence>
<dbReference type="Gene3D" id="1.10.10.10">
    <property type="entry name" value="Winged helix-like DNA-binding domain superfamily/Winged helix DNA-binding domain"/>
    <property type="match status" value="1"/>
</dbReference>
<dbReference type="GO" id="GO:0003700">
    <property type="term" value="F:DNA-binding transcription factor activity"/>
    <property type="evidence" value="ECO:0007669"/>
    <property type="project" value="InterPro"/>
</dbReference>
<gene>
    <name evidence="6" type="ORF">BJ983_005869</name>
</gene>
<dbReference type="SMART" id="SM00866">
    <property type="entry name" value="UTRA"/>
    <property type="match status" value="1"/>
</dbReference>